<dbReference type="PANTHER" id="PTHR42928:SF5">
    <property type="entry name" value="BLR1237 PROTEIN"/>
    <property type="match status" value="1"/>
</dbReference>
<dbReference type="InterPro" id="IPR042100">
    <property type="entry name" value="Bug_dom1"/>
</dbReference>
<evidence type="ECO:0000313" key="4">
    <source>
        <dbReference type="Proteomes" id="UP000027746"/>
    </source>
</evidence>
<evidence type="ECO:0000313" key="3">
    <source>
        <dbReference type="EMBL" id="KEJ95306.1"/>
    </source>
</evidence>
<accession>A0A073J0S5</accession>
<keyword evidence="2" id="KW-0732">Signal</keyword>
<gene>
    <name evidence="3" type="ORF">SUH3_22535</name>
</gene>
<dbReference type="OrthoDB" id="9780943at2"/>
<evidence type="ECO:0000256" key="1">
    <source>
        <dbReference type="ARBA" id="ARBA00006987"/>
    </source>
</evidence>
<dbReference type="GeneID" id="68872722"/>
<feature type="chain" id="PRO_5001690200" description="Tripartite tricarboxylate transporter substrate binding protein" evidence="2">
    <location>
        <begin position="20"/>
        <end position="150"/>
    </location>
</feature>
<dbReference type="InterPro" id="IPR005064">
    <property type="entry name" value="BUG"/>
</dbReference>
<evidence type="ECO:0000256" key="2">
    <source>
        <dbReference type="SAM" id="SignalP"/>
    </source>
</evidence>
<organism evidence="3 4">
    <name type="scientific">Pseudosulfitobacter pseudonitzschiae</name>
    <dbReference type="NCBI Taxonomy" id="1402135"/>
    <lineage>
        <taxon>Bacteria</taxon>
        <taxon>Pseudomonadati</taxon>
        <taxon>Pseudomonadota</taxon>
        <taxon>Alphaproteobacteria</taxon>
        <taxon>Rhodobacterales</taxon>
        <taxon>Roseobacteraceae</taxon>
        <taxon>Pseudosulfitobacter</taxon>
    </lineage>
</organism>
<reference evidence="3 4" key="1">
    <citation type="submission" date="2014-01" db="EMBL/GenBank/DDBJ databases">
        <title>Sulfitobacter sp. H3 (MCCC 1A00686) Genome Sequencing.</title>
        <authorList>
            <person name="Lai Q."/>
            <person name="Hong Z."/>
        </authorList>
    </citation>
    <scope>NUCLEOTIDE SEQUENCE [LARGE SCALE GENOMIC DNA]</scope>
    <source>
        <strain evidence="3 4">H3</strain>
    </source>
</reference>
<keyword evidence="4" id="KW-1185">Reference proteome</keyword>
<name>A0A073J0S5_9RHOB</name>
<protein>
    <recommendedName>
        <fullName evidence="5">Tripartite tricarboxylate transporter substrate binding protein</fullName>
    </recommendedName>
</protein>
<evidence type="ECO:0008006" key="5">
    <source>
        <dbReference type="Google" id="ProtNLM"/>
    </source>
</evidence>
<sequence>MKVFIAALAVALSASFAQAADYPERTISIVVPYSAGGVTDAYARQMLPKLQERLGQTVIVENKPGSGSLVGAMDVARSEPDGYRILMTAYGVISNEVLMTNTPFELADLSPVYMLGRGSNMLMMRPDYPLDTIQEITDWAKAHPGELKLT</sequence>
<dbReference type="Gene3D" id="3.40.190.150">
    <property type="entry name" value="Bordetella uptake gene, domain 1"/>
    <property type="match status" value="1"/>
</dbReference>
<comment type="similarity">
    <text evidence="1">Belongs to the UPF0065 (bug) family.</text>
</comment>
<dbReference type="RefSeq" id="WP_051694471.1">
    <property type="nucleotide sequence ID" value="NZ_CP054606.1"/>
</dbReference>
<dbReference type="PANTHER" id="PTHR42928">
    <property type="entry name" value="TRICARBOXYLATE-BINDING PROTEIN"/>
    <property type="match status" value="1"/>
</dbReference>
<dbReference type="Proteomes" id="UP000027746">
    <property type="component" value="Unassembled WGS sequence"/>
</dbReference>
<dbReference type="Gene3D" id="3.40.190.10">
    <property type="entry name" value="Periplasmic binding protein-like II"/>
    <property type="match status" value="1"/>
</dbReference>
<dbReference type="EMBL" id="JAMD01000007">
    <property type="protein sequence ID" value="KEJ95306.1"/>
    <property type="molecule type" value="Genomic_DNA"/>
</dbReference>
<proteinExistence type="inferred from homology"/>
<comment type="caution">
    <text evidence="3">The sequence shown here is derived from an EMBL/GenBank/DDBJ whole genome shotgun (WGS) entry which is preliminary data.</text>
</comment>
<dbReference type="Pfam" id="PF03401">
    <property type="entry name" value="TctC"/>
    <property type="match status" value="1"/>
</dbReference>
<feature type="signal peptide" evidence="2">
    <location>
        <begin position="1"/>
        <end position="19"/>
    </location>
</feature>
<dbReference type="AlphaFoldDB" id="A0A073J0S5"/>